<keyword evidence="1" id="KW-0812">Transmembrane</keyword>
<sequence>MTHNFDKTLLIQIYIWMTCNGISMVAVWALLIAIFRSPKVQTSPFNLYLVFCLVPDAVIDLTGFVANLTNVITDAGSPNVCKLFGWNDPYWWCAHLWMSFS</sequence>
<evidence type="ECO:0000313" key="3">
    <source>
        <dbReference type="Proteomes" id="UP001530315"/>
    </source>
</evidence>
<keyword evidence="1" id="KW-1133">Transmembrane helix</keyword>
<dbReference type="AlphaFoldDB" id="A0ABD3MVH4"/>
<evidence type="ECO:0008006" key="4">
    <source>
        <dbReference type="Google" id="ProtNLM"/>
    </source>
</evidence>
<keyword evidence="1" id="KW-0472">Membrane</keyword>
<name>A0ABD3MVH4_9STRA</name>
<gene>
    <name evidence="2" type="ORF">ACHAW5_009718</name>
</gene>
<feature type="transmembrane region" description="Helical" evidence="1">
    <location>
        <begin position="47"/>
        <end position="66"/>
    </location>
</feature>
<keyword evidence="3" id="KW-1185">Reference proteome</keyword>
<dbReference type="EMBL" id="JALLAZ020001720">
    <property type="protein sequence ID" value="KAL3766826.1"/>
    <property type="molecule type" value="Genomic_DNA"/>
</dbReference>
<accession>A0ABD3MVH4</accession>
<protein>
    <recommendedName>
        <fullName evidence="4">G-protein coupled receptors family 1 profile domain-containing protein</fullName>
    </recommendedName>
</protein>
<evidence type="ECO:0000313" key="2">
    <source>
        <dbReference type="EMBL" id="KAL3766826.1"/>
    </source>
</evidence>
<dbReference type="Proteomes" id="UP001530315">
    <property type="component" value="Unassembled WGS sequence"/>
</dbReference>
<organism evidence="2 3">
    <name type="scientific">Stephanodiscus triporus</name>
    <dbReference type="NCBI Taxonomy" id="2934178"/>
    <lineage>
        <taxon>Eukaryota</taxon>
        <taxon>Sar</taxon>
        <taxon>Stramenopiles</taxon>
        <taxon>Ochrophyta</taxon>
        <taxon>Bacillariophyta</taxon>
        <taxon>Coscinodiscophyceae</taxon>
        <taxon>Thalassiosirophycidae</taxon>
        <taxon>Stephanodiscales</taxon>
        <taxon>Stephanodiscaceae</taxon>
        <taxon>Stephanodiscus</taxon>
    </lineage>
</organism>
<reference evidence="2 3" key="1">
    <citation type="submission" date="2024-10" db="EMBL/GenBank/DDBJ databases">
        <title>Updated reference genomes for cyclostephanoid diatoms.</title>
        <authorList>
            <person name="Roberts W.R."/>
            <person name="Alverson A.J."/>
        </authorList>
    </citation>
    <scope>NUCLEOTIDE SEQUENCE [LARGE SCALE GENOMIC DNA]</scope>
    <source>
        <strain evidence="2 3">AJA276-08</strain>
    </source>
</reference>
<feature type="transmembrane region" description="Helical" evidence="1">
    <location>
        <begin position="13"/>
        <end position="35"/>
    </location>
</feature>
<proteinExistence type="predicted"/>
<evidence type="ECO:0000256" key="1">
    <source>
        <dbReference type="SAM" id="Phobius"/>
    </source>
</evidence>
<comment type="caution">
    <text evidence="2">The sequence shown here is derived from an EMBL/GenBank/DDBJ whole genome shotgun (WGS) entry which is preliminary data.</text>
</comment>